<feature type="region of interest" description="Disordered" evidence="1">
    <location>
        <begin position="70"/>
        <end position="119"/>
    </location>
</feature>
<dbReference type="AlphaFoldDB" id="A0AAP0Q822"/>
<accession>A0AAP0Q822</accession>
<name>A0AAP0Q822_9ROSI</name>
<dbReference type="EMBL" id="JBCGBO010000025">
    <property type="protein sequence ID" value="KAK9175277.1"/>
    <property type="molecule type" value="Genomic_DNA"/>
</dbReference>
<keyword evidence="3" id="KW-1185">Reference proteome</keyword>
<dbReference type="Pfam" id="PF14223">
    <property type="entry name" value="Retrotran_gag_2"/>
    <property type="match status" value="1"/>
</dbReference>
<evidence type="ECO:0000313" key="3">
    <source>
        <dbReference type="Proteomes" id="UP001428341"/>
    </source>
</evidence>
<comment type="caution">
    <text evidence="2">The sequence shown here is derived from an EMBL/GenBank/DDBJ whole genome shotgun (WGS) entry which is preliminary data.</text>
</comment>
<proteinExistence type="predicted"/>
<dbReference type="Proteomes" id="UP001428341">
    <property type="component" value="Unassembled WGS sequence"/>
</dbReference>
<evidence type="ECO:0000256" key="1">
    <source>
        <dbReference type="SAM" id="MobiDB-lite"/>
    </source>
</evidence>
<organism evidence="2 3">
    <name type="scientific">Citrus x changshan-huyou</name>
    <dbReference type="NCBI Taxonomy" id="2935761"/>
    <lineage>
        <taxon>Eukaryota</taxon>
        <taxon>Viridiplantae</taxon>
        <taxon>Streptophyta</taxon>
        <taxon>Embryophyta</taxon>
        <taxon>Tracheophyta</taxon>
        <taxon>Spermatophyta</taxon>
        <taxon>Magnoliopsida</taxon>
        <taxon>eudicotyledons</taxon>
        <taxon>Gunneridae</taxon>
        <taxon>Pentapetalae</taxon>
        <taxon>rosids</taxon>
        <taxon>malvids</taxon>
        <taxon>Sapindales</taxon>
        <taxon>Rutaceae</taxon>
        <taxon>Aurantioideae</taxon>
        <taxon>Citrus</taxon>
    </lineage>
</organism>
<gene>
    <name evidence="2" type="ORF">WN944_027283</name>
</gene>
<feature type="compositionally biased region" description="Basic residues" evidence="1">
    <location>
        <begin position="87"/>
        <end position="102"/>
    </location>
</feature>
<sequence length="119" mass="13156">MKSDGENVSTETIMSKVLRSLTKRFDHVVATIKESKDLSDYSFDELMCSLLAHEDMLNRSVVKTEEKAFPVKGESSYKGKSEDSRVRGKCRGGFHGRGHGGRGRGNAGDSRQQKSAIQC</sequence>
<reference evidence="2 3" key="1">
    <citation type="submission" date="2024-05" db="EMBL/GenBank/DDBJ databases">
        <title>Haplotype-resolved chromosome-level genome assembly of Huyou (Citrus changshanensis).</title>
        <authorList>
            <person name="Miao C."/>
            <person name="Chen W."/>
            <person name="Wu Y."/>
            <person name="Wang L."/>
            <person name="Zhao S."/>
            <person name="Grierson D."/>
            <person name="Xu C."/>
            <person name="Chen K."/>
        </authorList>
    </citation>
    <scope>NUCLEOTIDE SEQUENCE [LARGE SCALE GENOMIC DNA]</scope>
    <source>
        <strain evidence="2">01-14</strain>
        <tissue evidence="2">Leaf</tissue>
    </source>
</reference>
<evidence type="ECO:0000313" key="2">
    <source>
        <dbReference type="EMBL" id="KAK9175277.1"/>
    </source>
</evidence>
<protein>
    <recommendedName>
        <fullName evidence="4">UBN2 domain-containing protein</fullName>
    </recommendedName>
</protein>
<evidence type="ECO:0008006" key="4">
    <source>
        <dbReference type="Google" id="ProtNLM"/>
    </source>
</evidence>
<feature type="compositionally biased region" description="Basic and acidic residues" evidence="1">
    <location>
        <begin position="70"/>
        <end position="86"/>
    </location>
</feature>